<dbReference type="InterPro" id="IPR001100">
    <property type="entry name" value="Pyr_nuc-diS_OxRdtase"/>
</dbReference>
<dbReference type="Pfam" id="PF07992">
    <property type="entry name" value="Pyr_redox_2"/>
    <property type="match status" value="1"/>
</dbReference>
<keyword evidence="7 10" id="KW-0676">Redox-active center</keyword>
<evidence type="ECO:0000256" key="10">
    <source>
        <dbReference type="RuleBase" id="RU003691"/>
    </source>
</evidence>
<evidence type="ECO:0000256" key="3">
    <source>
        <dbReference type="ARBA" id="ARBA00022827"/>
    </source>
</evidence>
<keyword evidence="8" id="KW-0547">Nucleotide-binding</keyword>
<dbReference type="SUPFAM" id="SSF55424">
    <property type="entry name" value="FAD/NAD-linked reductases, dimerisation (C-terminal) domain"/>
    <property type="match status" value="1"/>
</dbReference>
<dbReference type="EMBL" id="NHMK01000013">
    <property type="protein sequence ID" value="OWL95972.1"/>
    <property type="molecule type" value="Genomic_DNA"/>
</dbReference>
<proteinExistence type="inferred from homology"/>
<dbReference type="InterPro" id="IPR004099">
    <property type="entry name" value="Pyr_nucl-diS_OxRdtase_dimer"/>
</dbReference>
<feature type="binding site" evidence="8">
    <location>
        <begin position="198"/>
        <end position="205"/>
    </location>
    <ligand>
        <name>NAD(+)</name>
        <dbReference type="ChEBI" id="CHEBI:57540"/>
    </ligand>
</feature>
<feature type="binding site" evidence="8">
    <location>
        <begin position="161"/>
        <end position="163"/>
    </location>
    <ligand>
        <name>FAD</name>
        <dbReference type="ChEBI" id="CHEBI:57692"/>
    </ligand>
</feature>
<evidence type="ECO:0000256" key="5">
    <source>
        <dbReference type="ARBA" id="ARBA00023002"/>
    </source>
</evidence>
<evidence type="ECO:0000259" key="12">
    <source>
        <dbReference type="Pfam" id="PF07992"/>
    </source>
</evidence>
<keyword evidence="8" id="KW-0520">NAD</keyword>
<dbReference type="Proteomes" id="UP000197208">
    <property type="component" value="Unassembled WGS sequence"/>
</dbReference>
<keyword evidence="6" id="KW-1015">Disulfide bond</keyword>
<dbReference type="PRINTS" id="PR00368">
    <property type="entry name" value="FADPNR"/>
</dbReference>
<dbReference type="GO" id="GO:0003955">
    <property type="term" value="F:NAD(P)H dehydrogenase (quinone) activity"/>
    <property type="evidence" value="ECO:0007669"/>
    <property type="project" value="TreeGrafter"/>
</dbReference>
<organism evidence="13 14">
    <name type="scientific">Deinococcus indicus</name>
    <dbReference type="NCBI Taxonomy" id="223556"/>
    <lineage>
        <taxon>Bacteria</taxon>
        <taxon>Thermotogati</taxon>
        <taxon>Deinococcota</taxon>
        <taxon>Deinococci</taxon>
        <taxon>Deinococcales</taxon>
        <taxon>Deinococcaceae</taxon>
        <taxon>Deinococcus</taxon>
    </lineage>
</organism>
<gene>
    <name evidence="13" type="ORF">CBQ26_10360</name>
</gene>
<name>A0A246BL04_9DEIO</name>
<keyword evidence="14" id="KW-1185">Reference proteome</keyword>
<feature type="disulfide bond" description="Redox-active" evidence="9">
    <location>
        <begin position="61"/>
        <end position="66"/>
    </location>
</feature>
<dbReference type="InterPro" id="IPR023753">
    <property type="entry name" value="FAD/NAD-binding_dom"/>
</dbReference>
<accession>A0A246BL04</accession>
<evidence type="ECO:0000313" key="13">
    <source>
        <dbReference type="EMBL" id="OWL95972.1"/>
    </source>
</evidence>
<evidence type="ECO:0008006" key="15">
    <source>
        <dbReference type="Google" id="ProtNLM"/>
    </source>
</evidence>
<dbReference type="GO" id="GO:0016668">
    <property type="term" value="F:oxidoreductase activity, acting on a sulfur group of donors, NAD(P) as acceptor"/>
    <property type="evidence" value="ECO:0007669"/>
    <property type="project" value="InterPro"/>
</dbReference>
<dbReference type="Gene3D" id="3.50.50.60">
    <property type="entry name" value="FAD/NAD(P)-binding domain"/>
    <property type="match status" value="2"/>
</dbReference>
<keyword evidence="3 8" id="KW-0274">FAD</keyword>
<feature type="binding site" evidence="8">
    <location>
        <begin position="336"/>
        <end position="339"/>
    </location>
    <ligand>
        <name>FAD</name>
        <dbReference type="ChEBI" id="CHEBI:57692"/>
    </ligand>
</feature>
<protein>
    <recommendedName>
        <fullName evidence="15">Mercuric reductase</fullName>
    </recommendedName>
</protein>
<dbReference type="OrthoDB" id="9800167at2"/>
<comment type="cofactor">
    <cofactor evidence="8">
        <name>FAD</name>
        <dbReference type="ChEBI" id="CHEBI:57692"/>
    </cofactor>
    <text evidence="8">Binds 1 FAD per subunit.</text>
</comment>
<feature type="binding site" evidence="8">
    <location>
        <position position="70"/>
    </location>
    <ligand>
        <name>FAD</name>
        <dbReference type="ChEBI" id="CHEBI:57692"/>
    </ligand>
</feature>
<feature type="binding site" evidence="8">
    <location>
        <position position="330"/>
    </location>
    <ligand>
        <name>FAD</name>
        <dbReference type="ChEBI" id="CHEBI:57692"/>
    </ligand>
</feature>
<dbReference type="PRINTS" id="PR00411">
    <property type="entry name" value="PNDRDTASEI"/>
</dbReference>
<reference evidence="13 14" key="1">
    <citation type="submission" date="2017-05" db="EMBL/GenBank/DDBJ databases">
        <title>De novo genome assembly of Deniococcus indicus strain DR1.</title>
        <authorList>
            <person name="Chauhan D."/>
            <person name="Yennamalli R.M."/>
            <person name="Priyadarshini R."/>
        </authorList>
    </citation>
    <scope>NUCLEOTIDE SEQUENCE [LARGE SCALE GENOMIC DNA]</scope>
    <source>
        <strain evidence="13 14">DR1</strain>
    </source>
</reference>
<dbReference type="RefSeq" id="WP_088248577.1">
    <property type="nucleotide sequence ID" value="NZ_NHMK01000013.1"/>
</dbReference>
<keyword evidence="2 10" id="KW-0285">Flavoprotein</keyword>
<dbReference type="Gene3D" id="3.30.390.30">
    <property type="match status" value="1"/>
</dbReference>
<dbReference type="Pfam" id="PF02852">
    <property type="entry name" value="Pyr_redox_dim"/>
    <property type="match status" value="1"/>
</dbReference>
<dbReference type="InterPro" id="IPR036188">
    <property type="entry name" value="FAD/NAD-bd_sf"/>
</dbReference>
<dbReference type="PANTHER" id="PTHR43014:SF2">
    <property type="entry name" value="MERCURIC REDUCTASE"/>
    <property type="match status" value="1"/>
</dbReference>
<evidence type="ECO:0000259" key="11">
    <source>
        <dbReference type="Pfam" id="PF02852"/>
    </source>
</evidence>
<dbReference type="GO" id="GO:0050660">
    <property type="term" value="F:flavin adenine dinucleotide binding"/>
    <property type="evidence" value="ECO:0007669"/>
    <property type="project" value="TreeGrafter"/>
</dbReference>
<dbReference type="InterPro" id="IPR016156">
    <property type="entry name" value="FAD/NAD-linked_Rdtase_dimer_sf"/>
</dbReference>
<comment type="similarity">
    <text evidence="1 10">Belongs to the class-I pyridine nucleotide-disulfide oxidoreductase family.</text>
</comment>
<dbReference type="SUPFAM" id="SSF51905">
    <property type="entry name" value="FAD/NAD(P)-binding domain"/>
    <property type="match status" value="1"/>
</dbReference>
<evidence type="ECO:0000256" key="4">
    <source>
        <dbReference type="ARBA" id="ARBA00022857"/>
    </source>
</evidence>
<dbReference type="PROSITE" id="PS00076">
    <property type="entry name" value="PYRIDINE_REDOX_1"/>
    <property type="match status" value="1"/>
</dbReference>
<evidence type="ECO:0000256" key="1">
    <source>
        <dbReference type="ARBA" id="ARBA00007532"/>
    </source>
</evidence>
<evidence type="ECO:0000256" key="9">
    <source>
        <dbReference type="PIRSR" id="PIRSR000350-4"/>
    </source>
</evidence>
<evidence type="ECO:0000313" key="14">
    <source>
        <dbReference type="Proteomes" id="UP000197208"/>
    </source>
</evidence>
<evidence type="ECO:0000256" key="2">
    <source>
        <dbReference type="ARBA" id="ARBA00022630"/>
    </source>
</evidence>
<evidence type="ECO:0000256" key="7">
    <source>
        <dbReference type="ARBA" id="ARBA00023284"/>
    </source>
</evidence>
<keyword evidence="5 10" id="KW-0560">Oxidoreductase</keyword>
<dbReference type="PANTHER" id="PTHR43014">
    <property type="entry name" value="MERCURIC REDUCTASE"/>
    <property type="match status" value="1"/>
</dbReference>
<evidence type="ECO:0000256" key="8">
    <source>
        <dbReference type="PIRSR" id="PIRSR000350-3"/>
    </source>
</evidence>
<comment type="caution">
    <text evidence="13">The sequence shown here is derived from an EMBL/GenBank/DDBJ whole genome shotgun (WGS) entry which is preliminary data.</text>
</comment>
<dbReference type="InterPro" id="IPR012999">
    <property type="entry name" value="Pyr_OxRdtase_I_AS"/>
</dbReference>
<feature type="domain" description="FAD/NAD(P)-binding" evidence="12">
    <location>
        <begin position="25"/>
        <end position="345"/>
    </location>
</feature>
<feature type="binding site" evidence="8">
    <location>
        <position position="289"/>
    </location>
    <ligand>
        <name>NAD(+)</name>
        <dbReference type="ChEBI" id="CHEBI:57540"/>
    </ligand>
</feature>
<dbReference type="PIRSF" id="PIRSF000350">
    <property type="entry name" value="Mercury_reductase_MerA"/>
    <property type="match status" value="1"/>
</dbReference>
<evidence type="ECO:0000256" key="6">
    <source>
        <dbReference type="ARBA" id="ARBA00023157"/>
    </source>
</evidence>
<dbReference type="AlphaFoldDB" id="A0A246BL04"/>
<sequence length="510" mass="53412">MTDSSESRHDWARPTDLDLTPLTADVVVIGSGSAGLTAAGVAASQGRQVVMVERDRTGGECLFTGCVPSKTLLSLAGRVHAARGAQALGLSVTGQPDWAAVRAEVRRVIDSFERVDAPAALAATSVQVIAGEAAFVSPHVLEVTHARGQRTVTAAEFILATGSQVRVPDVPGLRGVPFLTHETVFELPERPEHLIVMGGGAVGCELSQAFARLGSRVTLLHTGARLLPRDEPEASAAVLEALRADGVTVHLNAHARQVHTRRVQGQADGVQVELPGQTVSGSHLLLATGKRLRVQGLGLEVIGAPFTEDGLTVRPSMQSVGCAYLWGAGDVVGGPMFTHGATERGTLAGLGSLGPLGRVAARLRAPAGRAERIPHVTFTDPEAAQWGLTEAQAAQAHGGRAVVVEYDFSHLDRAATENAGEGFVKLVAVRDRLGSPLGLQVVGAQVVGRRAGELIQLLSVTPRLGIHPLRTALLPAPYPTFAEAVRQTYLGLFTQGEHFGRSRPARPDAG</sequence>
<feature type="domain" description="Pyridine nucleotide-disulphide oxidoreductase dimerisation" evidence="11">
    <location>
        <begin position="373"/>
        <end position="487"/>
    </location>
</feature>
<keyword evidence="4" id="KW-0521">NADP</keyword>